<sequence>MKVTTNYTLGSFAFDLRKSLAPPEHLWVSSGYSTAAPSGRTVSGVKGCYSPPYAAKDLAVKLHITADGHPVRDNGDLGKGDCGVLYAKGVWQPDQIKRQGTYHHLVDGNLLSLAVSSELTPLADTHGFLLTQRIKNRSLRTVTVAVLPELVPGSPAMVPLDDWDYGAPLTSAGPALQIEEGIWENEQVRITLLREGDQKRSLGEGEEAVFRLAAVLTSAGQEFQREEGQTLEEMARQTTVVWERRLEEACRELPVLQSDIPGLEDYYRRSLISGMVCLWENPEFAIQPFPAVSGLEGAGICCYPWDAGGYGARTLALMLGKDKAAELAGLMAASGIERHSRFAPSGQGAHVPYSYSLWSFLNFAWSIFVLHGEGAELFPTMRTLALYDDSRLPEWNELLDYGLQPNLLEMRGAGYEHIVASPNAERAWSYDRLADLAQHLDLAADQPAQEWRDKAERIRQSIRTHLWDEDKAWFKAIYPEGHAEWIYSIQYYDALRFGACTEEMKQGMFAQVRDGAFLGKYGVSSISAEDELHYEQNDPDWSGGGAYTGDGPMLALTLWESGRDELAWDTLKRHFWMGQHLPYYPQEHYCDRPAVPVHKRANVVAGLAGAEAILFGLAGLDPRLDGSLWIHPRPPAEGRVSLSGFAFRGHIIDVRMNPEWCEIICDDKVIYSGVPSLREVVQSPGSLRN</sequence>
<dbReference type="SUPFAM" id="SSF48208">
    <property type="entry name" value="Six-hairpin glycosidases"/>
    <property type="match status" value="1"/>
</dbReference>
<dbReference type="EMBL" id="WHOB01000069">
    <property type="protein sequence ID" value="NOU82281.1"/>
    <property type="molecule type" value="Genomic_DNA"/>
</dbReference>
<feature type="domain" description="Mannosylglycerate hydrolase MGH1-like glycoside hydrolase" evidence="1">
    <location>
        <begin position="431"/>
        <end position="536"/>
    </location>
</feature>
<gene>
    <name evidence="2" type="ORF">GC101_25775</name>
</gene>
<organism evidence="2 3">
    <name type="scientific">Paenibacillus phytohabitans</name>
    <dbReference type="NCBI Taxonomy" id="2654978"/>
    <lineage>
        <taxon>Bacteria</taxon>
        <taxon>Bacillati</taxon>
        <taxon>Bacillota</taxon>
        <taxon>Bacilli</taxon>
        <taxon>Bacillales</taxon>
        <taxon>Paenibacillaceae</taxon>
        <taxon>Paenibacillus</taxon>
    </lineage>
</organism>
<reference evidence="2 3" key="1">
    <citation type="submission" date="2019-10" db="EMBL/GenBank/DDBJ databases">
        <title>Description of Paenibacillus terricola sp. nov.</title>
        <authorList>
            <person name="Carlier A."/>
            <person name="Qi S."/>
        </authorList>
    </citation>
    <scope>NUCLEOTIDE SEQUENCE [LARGE SCALE GENOMIC DNA]</scope>
    <source>
        <strain evidence="2 3">LMG 31459</strain>
    </source>
</reference>
<evidence type="ECO:0000313" key="3">
    <source>
        <dbReference type="Proteomes" id="UP000596857"/>
    </source>
</evidence>
<keyword evidence="3" id="KW-1185">Reference proteome</keyword>
<protein>
    <recommendedName>
        <fullName evidence="1">Mannosylglycerate hydrolase MGH1-like glycoside hydrolase domain-containing protein</fullName>
    </recommendedName>
</protein>
<dbReference type="InterPro" id="IPR054491">
    <property type="entry name" value="MGH1-like_GH"/>
</dbReference>
<dbReference type="InterPro" id="IPR012341">
    <property type="entry name" value="6hp_glycosidase-like_sf"/>
</dbReference>
<evidence type="ECO:0000259" key="1">
    <source>
        <dbReference type="Pfam" id="PF22422"/>
    </source>
</evidence>
<dbReference type="Proteomes" id="UP000596857">
    <property type="component" value="Unassembled WGS sequence"/>
</dbReference>
<proteinExistence type="predicted"/>
<accession>A0ABX1YQE3</accession>
<dbReference type="Gene3D" id="1.50.10.10">
    <property type="match status" value="1"/>
</dbReference>
<evidence type="ECO:0000313" key="2">
    <source>
        <dbReference type="EMBL" id="NOU82281.1"/>
    </source>
</evidence>
<comment type="caution">
    <text evidence="2">The sequence shown here is derived from an EMBL/GenBank/DDBJ whole genome shotgun (WGS) entry which is preliminary data.</text>
</comment>
<dbReference type="RefSeq" id="WP_171719615.1">
    <property type="nucleotide sequence ID" value="NZ_WHOB01000069.1"/>
</dbReference>
<dbReference type="InterPro" id="IPR008928">
    <property type="entry name" value="6-hairpin_glycosidase_sf"/>
</dbReference>
<name>A0ABX1YQE3_9BACL</name>
<dbReference type="Pfam" id="PF22422">
    <property type="entry name" value="MGH1-like_GH"/>
    <property type="match status" value="1"/>
</dbReference>